<protein>
    <submittedName>
        <fullName evidence="4">HTH domain protein</fullName>
    </submittedName>
</protein>
<keyword evidence="1" id="KW-0805">Transcription regulation</keyword>
<dbReference type="InterPro" id="IPR051534">
    <property type="entry name" value="CBASS_pafABC_assoc_protein"/>
</dbReference>
<dbReference type="PANTHER" id="PTHR34580">
    <property type="match status" value="1"/>
</dbReference>
<dbReference type="Proteomes" id="UP000094067">
    <property type="component" value="Unassembled WGS sequence"/>
</dbReference>
<dbReference type="GO" id="GO:0003700">
    <property type="term" value="F:DNA-binding transcription factor activity"/>
    <property type="evidence" value="ECO:0007669"/>
    <property type="project" value="InterPro"/>
</dbReference>
<dbReference type="PIRSF" id="PIRSF016838">
    <property type="entry name" value="PafC"/>
    <property type="match status" value="1"/>
</dbReference>
<proteinExistence type="predicted"/>
<comment type="caution">
    <text evidence="4">The sequence shown here is derived from an EMBL/GenBank/DDBJ whole genome shotgun (WGS) entry which is preliminary data.</text>
</comment>
<dbReference type="Pfam" id="PF08279">
    <property type="entry name" value="HTH_11"/>
    <property type="match status" value="1"/>
</dbReference>
<accession>A0A1E3AF58</accession>
<evidence type="ECO:0000259" key="3">
    <source>
        <dbReference type="PROSITE" id="PS51000"/>
    </source>
</evidence>
<dbReference type="SUPFAM" id="SSF46785">
    <property type="entry name" value="Winged helix' DNA-binding domain"/>
    <property type="match status" value="1"/>
</dbReference>
<dbReference type="PANTHER" id="PTHR34580:SF1">
    <property type="entry name" value="PROTEIN PAFC"/>
    <property type="match status" value="1"/>
</dbReference>
<feature type="domain" description="HTH deoR-type" evidence="3">
    <location>
        <begin position="2"/>
        <end position="57"/>
    </location>
</feature>
<sequence>MKVDRLVSIIMILLDKKRIGAQELADMFEVSPRTIYRDIDAINMAGIPVRSTSGVGGGFEIMEKYKIDRKVFSTDDLSALLLGLSSLSNMIRGDELVHALAKVKSFIPADKAKDIEFRANQVYIDLDPWMGNSNTHPYLEIIKTALQESRLLSFEYADRYGKKTTRTAEPYQLVLKSSHWYWLGYCHKRNDFRLFRISRISNLQIQDETFTPRDYPKPQLDFTDIAAAMQTKIKIRIHKSVMERALDFCTYENFSPDGDDHYIVSFPFIENDYYYNILFSFGDKCECLEPEHIRTEMLRRIHDIAALYER</sequence>
<dbReference type="InterPro" id="IPR028349">
    <property type="entry name" value="PafC-like"/>
</dbReference>
<reference evidence="4 5" key="1">
    <citation type="submission" date="2016-07" db="EMBL/GenBank/DDBJ databases">
        <title>Characterization of isolates of Eisenbergiella tayi derived from blood cultures, using whole genome sequencing.</title>
        <authorList>
            <person name="Burdz T."/>
            <person name="Wiebe D."/>
            <person name="Huynh C."/>
            <person name="Bernard K."/>
        </authorList>
    </citation>
    <scope>NUCLEOTIDE SEQUENCE [LARGE SCALE GENOMIC DNA]</scope>
    <source>
        <strain evidence="4 5">NML 110608</strain>
    </source>
</reference>
<dbReference type="AlphaFoldDB" id="A0A1E3AF58"/>
<gene>
    <name evidence="4" type="ORF">BEI61_03254</name>
</gene>
<dbReference type="Pfam" id="PF13280">
    <property type="entry name" value="WYL"/>
    <property type="match status" value="1"/>
</dbReference>
<dbReference type="InterPro" id="IPR036390">
    <property type="entry name" value="WH_DNA-bd_sf"/>
</dbReference>
<dbReference type="InterPro" id="IPR026881">
    <property type="entry name" value="WYL_dom"/>
</dbReference>
<dbReference type="PROSITE" id="PS51000">
    <property type="entry name" value="HTH_DEOR_2"/>
    <property type="match status" value="1"/>
</dbReference>
<keyword evidence="2" id="KW-0804">Transcription</keyword>
<dbReference type="PATRIC" id="fig|1432052.4.peg.3627"/>
<dbReference type="InterPro" id="IPR001034">
    <property type="entry name" value="DeoR_HTH"/>
</dbReference>
<dbReference type="EMBL" id="MCGH01000002">
    <property type="protein sequence ID" value="ODM07364.1"/>
    <property type="molecule type" value="Genomic_DNA"/>
</dbReference>
<dbReference type="InterPro" id="IPR013196">
    <property type="entry name" value="HTH_11"/>
</dbReference>
<dbReference type="Pfam" id="PF25583">
    <property type="entry name" value="WCX"/>
    <property type="match status" value="1"/>
</dbReference>
<dbReference type="Gene3D" id="1.10.10.10">
    <property type="entry name" value="Winged helix-like DNA-binding domain superfamily/Winged helix DNA-binding domain"/>
    <property type="match status" value="1"/>
</dbReference>
<evidence type="ECO:0000313" key="5">
    <source>
        <dbReference type="Proteomes" id="UP000094067"/>
    </source>
</evidence>
<organism evidence="4 5">
    <name type="scientific">Eisenbergiella tayi</name>
    <dbReference type="NCBI Taxonomy" id="1432052"/>
    <lineage>
        <taxon>Bacteria</taxon>
        <taxon>Bacillati</taxon>
        <taxon>Bacillota</taxon>
        <taxon>Clostridia</taxon>
        <taxon>Lachnospirales</taxon>
        <taxon>Lachnospiraceae</taxon>
        <taxon>Eisenbergiella</taxon>
    </lineage>
</organism>
<evidence type="ECO:0000313" key="4">
    <source>
        <dbReference type="EMBL" id="ODM07364.1"/>
    </source>
</evidence>
<dbReference type="InterPro" id="IPR036388">
    <property type="entry name" value="WH-like_DNA-bd_sf"/>
</dbReference>
<evidence type="ECO:0000256" key="2">
    <source>
        <dbReference type="ARBA" id="ARBA00023163"/>
    </source>
</evidence>
<dbReference type="InterPro" id="IPR057727">
    <property type="entry name" value="WCX_dom"/>
</dbReference>
<dbReference type="RefSeq" id="WP_069153032.1">
    <property type="nucleotide sequence ID" value="NZ_MCGH01000002.1"/>
</dbReference>
<evidence type="ECO:0000256" key="1">
    <source>
        <dbReference type="ARBA" id="ARBA00023015"/>
    </source>
</evidence>
<dbReference type="PROSITE" id="PS52050">
    <property type="entry name" value="WYL"/>
    <property type="match status" value="1"/>
</dbReference>
<name>A0A1E3AF58_9FIRM</name>